<dbReference type="Gene3D" id="3.10.490.10">
    <property type="entry name" value="Gamma-glutamyl cyclotransferase-like"/>
    <property type="match status" value="1"/>
</dbReference>
<proteinExistence type="predicted"/>
<dbReference type="Proteomes" id="UP000677152">
    <property type="component" value="Chromosome"/>
</dbReference>
<evidence type="ECO:0000313" key="2">
    <source>
        <dbReference type="Proteomes" id="UP000677152"/>
    </source>
</evidence>
<evidence type="ECO:0000313" key="1">
    <source>
        <dbReference type="EMBL" id="QUF03657.1"/>
    </source>
</evidence>
<reference evidence="1" key="1">
    <citation type="submission" date="2021-04" db="EMBL/GenBank/DDBJ databases">
        <title>Genomic sequence of Actinosynnema pretiosum subsp. pretiosum ATCC 31280 (C-14919).</title>
        <authorList>
            <person name="Bai L."/>
            <person name="Wang X."/>
            <person name="Xiao Y."/>
        </authorList>
    </citation>
    <scope>NUCLEOTIDE SEQUENCE</scope>
    <source>
        <strain evidence="1">ATCC 31280</strain>
    </source>
</reference>
<protein>
    <submittedName>
        <fullName evidence="1">Histone deacetylase</fullName>
    </submittedName>
</protein>
<accession>A0AA45L5H2</accession>
<dbReference type="AlphaFoldDB" id="A0AA45L5H2"/>
<name>A0AA45L5H2_9PSEU</name>
<organism evidence="1 2">
    <name type="scientific">Actinosynnema pretiosum subsp. pretiosum</name>
    <dbReference type="NCBI Taxonomy" id="103721"/>
    <lineage>
        <taxon>Bacteria</taxon>
        <taxon>Bacillati</taxon>
        <taxon>Actinomycetota</taxon>
        <taxon>Actinomycetes</taxon>
        <taxon>Pseudonocardiales</taxon>
        <taxon>Pseudonocardiaceae</taxon>
        <taxon>Actinosynnema</taxon>
    </lineage>
</organism>
<sequence length="200" mass="21498">MVGLVWYVSYGSNLHAGRFGCYLSGGTPPGAARAYPGCRDPTPPRADRPWELPGGVYFTTHSPVWDGGRAFYDPSLPGVAAGRAYLVTVGQFSDVAAQEMYREPGEDLDLSGVLATGRAELGPGRYETLVLVGEADGFPALTFTAPWRADEVRHTRPSAAYLRMLAGGLRETWSWPPERVAAHLAGTTPFWTAGEVLGLL</sequence>
<dbReference type="EMBL" id="CP073249">
    <property type="protein sequence ID" value="QUF03657.1"/>
    <property type="molecule type" value="Genomic_DNA"/>
</dbReference>
<gene>
    <name evidence="1" type="ORF">KCV87_30455</name>
</gene>